<protein>
    <submittedName>
        <fullName evidence="3">Protease I</fullName>
    </submittedName>
</protein>
<dbReference type="NCBIfam" id="TIGR01382">
    <property type="entry name" value="PfpI"/>
    <property type="match status" value="1"/>
</dbReference>
<comment type="similarity">
    <text evidence="1">Belongs to the peptidase C56 family.</text>
</comment>
<organism evidence="3 4">
    <name type="scientific">Cyclonatronum proteinivorum</name>
    <dbReference type="NCBI Taxonomy" id="1457365"/>
    <lineage>
        <taxon>Bacteria</taxon>
        <taxon>Pseudomonadati</taxon>
        <taxon>Balneolota</taxon>
        <taxon>Balneolia</taxon>
        <taxon>Balneolales</taxon>
        <taxon>Cyclonatronaceae</taxon>
        <taxon>Cyclonatronum</taxon>
    </lineage>
</organism>
<dbReference type="AlphaFoldDB" id="A0A345UJW6"/>
<dbReference type="EMBL" id="CP027806">
    <property type="protein sequence ID" value="AXJ00768.1"/>
    <property type="molecule type" value="Genomic_DNA"/>
</dbReference>
<dbReference type="PANTHER" id="PTHR42733">
    <property type="entry name" value="DJ-1 PROTEIN"/>
    <property type="match status" value="1"/>
</dbReference>
<dbReference type="KEGG" id="cprv:CYPRO_1512"/>
<keyword evidence="3" id="KW-0378">Hydrolase</keyword>
<accession>A0A345UJW6</accession>
<dbReference type="GO" id="GO:0006508">
    <property type="term" value="P:proteolysis"/>
    <property type="evidence" value="ECO:0007669"/>
    <property type="project" value="UniProtKB-KW"/>
</dbReference>
<dbReference type="OrthoDB" id="9792284at2"/>
<dbReference type="Proteomes" id="UP000254808">
    <property type="component" value="Chromosome"/>
</dbReference>
<feature type="domain" description="DJ-1/PfpI" evidence="2">
    <location>
        <begin position="7"/>
        <end position="169"/>
    </location>
</feature>
<dbReference type="CDD" id="cd03134">
    <property type="entry name" value="GATase1_PfpI_like"/>
    <property type="match status" value="1"/>
</dbReference>
<keyword evidence="3" id="KW-0645">Protease</keyword>
<reference evidence="3 4" key="1">
    <citation type="submission" date="2018-03" db="EMBL/GenBank/DDBJ databases">
        <title>Phenotypic and genomic properties of Cyclonatronum proteinivorum gen. nov., sp. nov., a haloalkaliphilic bacteroidete from soda lakes possessing Na+-translocating rhodopsin.</title>
        <authorList>
            <person name="Toshchakov S.V."/>
            <person name="Korzhenkov A."/>
            <person name="Samarov N.I."/>
            <person name="Kublanov I.V."/>
            <person name="Muntyan M.S."/>
            <person name="Sorokin D.Y."/>
        </authorList>
    </citation>
    <scope>NUCLEOTIDE SEQUENCE [LARGE SCALE GENOMIC DNA]</scope>
    <source>
        <strain evidence="3 4">Omega</strain>
    </source>
</reference>
<sequence>MNKLEGKRILIFIGDIYEELELWYPKLRLEEEGAEVVLAGPEANTRYSGKNGYDGKSDVSYHNVSADDFDGLVVPGGYMPDKLRRDQKVLDITADFHKQGKMIAFICHGGWIPISAKVVKGFKLTSVNAIKDDLTNAGAEWVDEPVVVDRNIITSRTPVDLGHFAKAMIAFLSK</sequence>
<dbReference type="InterPro" id="IPR002818">
    <property type="entry name" value="DJ-1/PfpI"/>
</dbReference>
<evidence type="ECO:0000313" key="3">
    <source>
        <dbReference type="EMBL" id="AXJ00768.1"/>
    </source>
</evidence>
<evidence type="ECO:0000259" key="2">
    <source>
        <dbReference type="Pfam" id="PF01965"/>
    </source>
</evidence>
<dbReference type="SUPFAM" id="SSF52317">
    <property type="entry name" value="Class I glutamine amidotransferase-like"/>
    <property type="match status" value="1"/>
</dbReference>
<dbReference type="RefSeq" id="WP_114984029.1">
    <property type="nucleotide sequence ID" value="NZ_CP027806.1"/>
</dbReference>
<evidence type="ECO:0000313" key="4">
    <source>
        <dbReference type="Proteomes" id="UP000254808"/>
    </source>
</evidence>
<dbReference type="GO" id="GO:0008233">
    <property type="term" value="F:peptidase activity"/>
    <property type="evidence" value="ECO:0007669"/>
    <property type="project" value="UniProtKB-KW"/>
</dbReference>
<dbReference type="Pfam" id="PF01965">
    <property type="entry name" value="DJ-1_PfpI"/>
    <property type="match status" value="1"/>
</dbReference>
<evidence type="ECO:0000256" key="1">
    <source>
        <dbReference type="ARBA" id="ARBA00008542"/>
    </source>
</evidence>
<dbReference type="InterPro" id="IPR006286">
    <property type="entry name" value="C56_PfpI-like"/>
</dbReference>
<proteinExistence type="inferred from homology"/>
<dbReference type="PROSITE" id="PS51276">
    <property type="entry name" value="PEPTIDASE_C56_PFPI"/>
    <property type="match status" value="1"/>
</dbReference>
<dbReference type="Gene3D" id="3.40.50.880">
    <property type="match status" value="1"/>
</dbReference>
<name>A0A345UJW6_9BACT</name>
<keyword evidence="4" id="KW-1185">Reference proteome</keyword>
<dbReference type="InterPro" id="IPR029062">
    <property type="entry name" value="Class_I_gatase-like"/>
</dbReference>
<gene>
    <name evidence="3" type="ORF">CYPRO_1512</name>
</gene>
<dbReference type="PANTHER" id="PTHR42733:SF13">
    <property type="entry name" value="DJ-1_PFPI DOMAIN-CONTAINING PROTEIN"/>
    <property type="match status" value="1"/>
</dbReference>